<dbReference type="EMBL" id="JBBWWR010000015">
    <property type="protein sequence ID" value="KAK8949893.1"/>
    <property type="molecule type" value="Genomic_DNA"/>
</dbReference>
<dbReference type="Proteomes" id="UP001412067">
    <property type="component" value="Unassembled WGS sequence"/>
</dbReference>
<comment type="caution">
    <text evidence="1">The sequence shown here is derived from an EMBL/GenBank/DDBJ whole genome shotgun (WGS) entry which is preliminary data.</text>
</comment>
<gene>
    <name evidence="1" type="primary">4CLL10</name>
    <name evidence="1" type="ORF">KSP40_PGU004217</name>
</gene>
<reference evidence="1 2" key="1">
    <citation type="journal article" date="2022" name="Nat. Plants">
        <title>Genomes of leafy and leafless Platanthera orchids illuminate the evolution of mycoheterotrophy.</title>
        <authorList>
            <person name="Li M.H."/>
            <person name="Liu K.W."/>
            <person name="Li Z."/>
            <person name="Lu H.C."/>
            <person name="Ye Q.L."/>
            <person name="Zhang D."/>
            <person name="Wang J.Y."/>
            <person name="Li Y.F."/>
            <person name="Zhong Z.M."/>
            <person name="Liu X."/>
            <person name="Yu X."/>
            <person name="Liu D.K."/>
            <person name="Tu X.D."/>
            <person name="Liu B."/>
            <person name="Hao Y."/>
            <person name="Liao X.Y."/>
            <person name="Jiang Y.T."/>
            <person name="Sun W.H."/>
            <person name="Chen J."/>
            <person name="Chen Y.Q."/>
            <person name="Ai Y."/>
            <person name="Zhai J.W."/>
            <person name="Wu S.S."/>
            <person name="Zhou Z."/>
            <person name="Hsiao Y.Y."/>
            <person name="Wu W.L."/>
            <person name="Chen Y.Y."/>
            <person name="Lin Y.F."/>
            <person name="Hsu J.L."/>
            <person name="Li C.Y."/>
            <person name="Wang Z.W."/>
            <person name="Zhao X."/>
            <person name="Zhong W.Y."/>
            <person name="Ma X.K."/>
            <person name="Ma L."/>
            <person name="Huang J."/>
            <person name="Chen G.Z."/>
            <person name="Huang M.Z."/>
            <person name="Huang L."/>
            <person name="Peng D.H."/>
            <person name="Luo Y.B."/>
            <person name="Zou S.Q."/>
            <person name="Chen S.P."/>
            <person name="Lan S."/>
            <person name="Tsai W.C."/>
            <person name="Van de Peer Y."/>
            <person name="Liu Z.J."/>
        </authorList>
    </citation>
    <scope>NUCLEOTIDE SEQUENCE [LARGE SCALE GENOMIC DNA]</scope>
    <source>
        <strain evidence="1">Lor288</strain>
    </source>
</reference>
<organism evidence="1 2">
    <name type="scientific">Platanthera guangdongensis</name>
    <dbReference type="NCBI Taxonomy" id="2320717"/>
    <lineage>
        <taxon>Eukaryota</taxon>
        <taxon>Viridiplantae</taxon>
        <taxon>Streptophyta</taxon>
        <taxon>Embryophyta</taxon>
        <taxon>Tracheophyta</taxon>
        <taxon>Spermatophyta</taxon>
        <taxon>Magnoliopsida</taxon>
        <taxon>Liliopsida</taxon>
        <taxon>Asparagales</taxon>
        <taxon>Orchidaceae</taxon>
        <taxon>Orchidoideae</taxon>
        <taxon>Orchideae</taxon>
        <taxon>Orchidinae</taxon>
        <taxon>Platanthera</taxon>
    </lineage>
</organism>
<name>A0ABR2LSK3_9ASPA</name>
<protein>
    <submittedName>
        <fullName evidence="1">4-coumarate--CoA ligase-like 10</fullName>
    </submittedName>
</protein>
<evidence type="ECO:0000313" key="1">
    <source>
        <dbReference type="EMBL" id="KAK8949893.1"/>
    </source>
</evidence>
<proteinExistence type="predicted"/>
<keyword evidence="2" id="KW-1185">Reference proteome</keyword>
<dbReference type="Gene3D" id="3.40.50.980">
    <property type="match status" value="1"/>
</dbReference>
<sequence length="93" mass="9964">MSQVQDINQAAENGITARGVVEVPPSFGTLKCVAADFSSRRALFVAGKLEITYSLLDDLVDFTTSLLLEVGILHGDVVALTFSNSVEVRIILP</sequence>
<evidence type="ECO:0000313" key="2">
    <source>
        <dbReference type="Proteomes" id="UP001412067"/>
    </source>
</evidence>
<dbReference type="SUPFAM" id="SSF56801">
    <property type="entry name" value="Acetyl-CoA synthetase-like"/>
    <property type="match status" value="1"/>
</dbReference>
<accession>A0ABR2LSK3</accession>